<gene>
    <name evidence="1" type="ORF">GURASL_01400</name>
</gene>
<accession>A0ABN6VSS1</accession>
<evidence type="ECO:0000313" key="2">
    <source>
        <dbReference type="Proteomes" id="UP001317705"/>
    </source>
</evidence>
<sequence length="66" mass="7136">MTSDKSLLPDVNALIEDKLASYPENVRELALKAIQLAESQQSEAAIADQLQTVVRRLAKPSEGGTL</sequence>
<keyword evidence="2" id="KW-1185">Reference proteome</keyword>
<organism evidence="1 2">
    <name type="scientific">Geotalea uraniireducens</name>
    <dbReference type="NCBI Taxonomy" id="351604"/>
    <lineage>
        <taxon>Bacteria</taxon>
        <taxon>Pseudomonadati</taxon>
        <taxon>Thermodesulfobacteriota</taxon>
        <taxon>Desulfuromonadia</taxon>
        <taxon>Geobacterales</taxon>
        <taxon>Geobacteraceae</taxon>
        <taxon>Geotalea</taxon>
    </lineage>
</organism>
<dbReference type="Proteomes" id="UP001317705">
    <property type="component" value="Chromosome"/>
</dbReference>
<reference evidence="1 2" key="1">
    <citation type="submission" date="2022-12" db="EMBL/GenBank/DDBJ databases">
        <title>Polyphasic characterization of Geotalea uranireducens NIT-SL11 newly isolated from a complex of sewage sludge and microbially reduced graphene oxide.</title>
        <authorList>
            <person name="Xie L."/>
            <person name="Yoshida N."/>
            <person name="Meng L."/>
        </authorList>
    </citation>
    <scope>NUCLEOTIDE SEQUENCE [LARGE SCALE GENOMIC DNA]</scope>
    <source>
        <strain evidence="1 2">NIT-SL11</strain>
    </source>
</reference>
<protein>
    <submittedName>
        <fullName evidence="1">Uncharacterized protein</fullName>
    </submittedName>
</protein>
<dbReference type="EMBL" id="AP027151">
    <property type="protein sequence ID" value="BDV41217.1"/>
    <property type="molecule type" value="Genomic_DNA"/>
</dbReference>
<proteinExistence type="predicted"/>
<evidence type="ECO:0000313" key="1">
    <source>
        <dbReference type="EMBL" id="BDV41217.1"/>
    </source>
</evidence>
<name>A0ABN6VSS1_9BACT</name>
<dbReference type="RefSeq" id="WP_282001181.1">
    <property type="nucleotide sequence ID" value="NZ_AP027151.1"/>
</dbReference>